<sequence>TCFKNSSYVFSKSAARWNFNWYVCWYQGGYLVSIETEEEWKFISNEIKKRGTGNTSAWHIGLRKRDGNWTWESGQHLNISKWRYSEPEGNDNCAEISENGSLFNGISWNDENACICEMPVECPNITFKNSRYIISVDGWYWNLNRDICQSQGGDLVSIETEEEWNFINNEIQRRNTSSCKNKWSIGLMKEDGNWTWVNGRPLTVSKWGQGEPNGEHDVAFMYERFSNDKRGVFGSINREIWTNQHAYICEISNGELTCS</sequence>
<dbReference type="SMART" id="SM00034">
    <property type="entry name" value="CLECT"/>
    <property type="match status" value="2"/>
</dbReference>
<dbReference type="InterPro" id="IPR050111">
    <property type="entry name" value="C-type_lectin/snaclec_domain"/>
</dbReference>
<proteinExistence type="predicted"/>
<dbReference type="EMBL" id="CALNXJ010000099">
    <property type="protein sequence ID" value="CAH3164082.1"/>
    <property type="molecule type" value="Genomic_DNA"/>
</dbReference>
<accession>A0AAU9Y087</accession>
<reference evidence="2 3" key="1">
    <citation type="submission" date="2022-05" db="EMBL/GenBank/DDBJ databases">
        <authorList>
            <consortium name="Genoscope - CEA"/>
            <person name="William W."/>
        </authorList>
    </citation>
    <scope>NUCLEOTIDE SEQUENCE [LARGE SCALE GENOMIC DNA]</scope>
</reference>
<gene>
    <name evidence="2" type="ORF">PMEA_00035856</name>
</gene>
<evidence type="ECO:0000259" key="1">
    <source>
        <dbReference type="PROSITE" id="PS50041"/>
    </source>
</evidence>
<dbReference type="PROSITE" id="PS50041">
    <property type="entry name" value="C_TYPE_LECTIN_2"/>
    <property type="match status" value="2"/>
</dbReference>
<dbReference type="PANTHER" id="PTHR22803">
    <property type="entry name" value="MANNOSE, PHOSPHOLIPASE, LECTIN RECEPTOR RELATED"/>
    <property type="match status" value="1"/>
</dbReference>
<dbReference type="AlphaFoldDB" id="A0AAU9Y087"/>
<comment type="caution">
    <text evidence="2">The sequence shown here is derived from an EMBL/GenBank/DDBJ whole genome shotgun (WGS) entry which is preliminary data.</text>
</comment>
<dbReference type="InterPro" id="IPR016187">
    <property type="entry name" value="CTDL_fold"/>
</dbReference>
<evidence type="ECO:0000313" key="2">
    <source>
        <dbReference type="EMBL" id="CAH3164082.1"/>
    </source>
</evidence>
<dbReference type="InterPro" id="IPR016186">
    <property type="entry name" value="C-type_lectin-like/link_sf"/>
</dbReference>
<dbReference type="SUPFAM" id="SSF56436">
    <property type="entry name" value="C-type lectin-like"/>
    <property type="match status" value="2"/>
</dbReference>
<dbReference type="Gene3D" id="3.10.100.10">
    <property type="entry name" value="Mannose-Binding Protein A, subunit A"/>
    <property type="match status" value="2"/>
</dbReference>
<feature type="non-terminal residue" evidence="2">
    <location>
        <position position="259"/>
    </location>
</feature>
<organism evidence="2 3">
    <name type="scientific">Pocillopora meandrina</name>
    <dbReference type="NCBI Taxonomy" id="46732"/>
    <lineage>
        <taxon>Eukaryota</taxon>
        <taxon>Metazoa</taxon>
        <taxon>Cnidaria</taxon>
        <taxon>Anthozoa</taxon>
        <taxon>Hexacorallia</taxon>
        <taxon>Scleractinia</taxon>
        <taxon>Astrocoeniina</taxon>
        <taxon>Pocilloporidae</taxon>
        <taxon>Pocillopora</taxon>
    </lineage>
</organism>
<feature type="domain" description="C-type lectin" evidence="1">
    <location>
        <begin position="3"/>
        <end position="112"/>
    </location>
</feature>
<dbReference type="Proteomes" id="UP001159428">
    <property type="component" value="Unassembled WGS sequence"/>
</dbReference>
<dbReference type="CDD" id="cd00037">
    <property type="entry name" value="CLECT"/>
    <property type="match status" value="1"/>
</dbReference>
<feature type="non-terminal residue" evidence="2">
    <location>
        <position position="1"/>
    </location>
</feature>
<keyword evidence="3" id="KW-1185">Reference proteome</keyword>
<dbReference type="Pfam" id="PF00059">
    <property type="entry name" value="Lectin_C"/>
    <property type="match status" value="2"/>
</dbReference>
<evidence type="ECO:0000313" key="3">
    <source>
        <dbReference type="Proteomes" id="UP001159428"/>
    </source>
</evidence>
<protein>
    <recommendedName>
        <fullName evidence="1">C-type lectin domain-containing protein</fullName>
    </recommendedName>
</protein>
<dbReference type="InterPro" id="IPR001304">
    <property type="entry name" value="C-type_lectin-like"/>
</dbReference>
<name>A0AAU9Y087_9CNID</name>
<feature type="domain" description="C-type lectin" evidence="1">
    <location>
        <begin position="127"/>
        <end position="250"/>
    </location>
</feature>